<keyword evidence="7" id="KW-0677">Repeat</keyword>
<gene>
    <name evidence="18" type="ORF">HU200_026898</name>
</gene>
<dbReference type="Pfam" id="PF07714">
    <property type="entry name" value="PK_Tyr_Ser-Thr"/>
    <property type="match status" value="2"/>
</dbReference>
<dbReference type="PROSITE" id="PS51473">
    <property type="entry name" value="GNK2"/>
    <property type="match status" value="2"/>
</dbReference>
<accession>A0A835BYB8</accession>
<feature type="signal peptide" evidence="15">
    <location>
        <begin position="1"/>
        <end position="26"/>
    </location>
</feature>
<dbReference type="Pfam" id="PF01657">
    <property type="entry name" value="Stress-antifung"/>
    <property type="match status" value="2"/>
</dbReference>
<keyword evidence="13" id="KW-0325">Glycoprotein</keyword>
<keyword evidence="6 15" id="KW-0732">Signal</keyword>
<dbReference type="CDD" id="cd23509">
    <property type="entry name" value="Gnk2-like"/>
    <property type="match status" value="2"/>
</dbReference>
<dbReference type="InterPro" id="IPR001245">
    <property type="entry name" value="Ser-Thr/Tyr_kinase_cat_dom"/>
</dbReference>
<evidence type="ECO:0000259" key="17">
    <source>
        <dbReference type="PROSITE" id="PS51473"/>
    </source>
</evidence>
<dbReference type="InterPro" id="IPR000719">
    <property type="entry name" value="Prot_kinase_dom"/>
</dbReference>
<dbReference type="GO" id="GO:0005524">
    <property type="term" value="F:ATP binding"/>
    <property type="evidence" value="ECO:0007669"/>
    <property type="project" value="UniProtKB-KW"/>
</dbReference>
<evidence type="ECO:0000256" key="2">
    <source>
        <dbReference type="ARBA" id="ARBA00022527"/>
    </source>
</evidence>
<keyword evidence="11" id="KW-1133">Transmembrane helix</keyword>
<feature type="domain" description="Gnk2-homologous" evidence="17">
    <location>
        <begin position="141"/>
        <end position="246"/>
    </location>
</feature>
<dbReference type="AlphaFoldDB" id="A0A835BYB8"/>
<evidence type="ECO:0000313" key="19">
    <source>
        <dbReference type="Proteomes" id="UP000636709"/>
    </source>
</evidence>
<evidence type="ECO:0000256" key="8">
    <source>
        <dbReference type="ARBA" id="ARBA00022741"/>
    </source>
</evidence>
<evidence type="ECO:0000256" key="10">
    <source>
        <dbReference type="ARBA" id="ARBA00022840"/>
    </source>
</evidence>
<dbReference type="EMBL" id="JACEFO010001730">
    <property type="protein sequence ID" value="KAF8715934.1"/>
    <property type="molecule type" value="Genomic_DNA"/>
</dbReference>
<evidence type="ECO:0000256" key="7">
    <source>
        <dbReference type="ARBA" id="ARBA00022737"/>
    </source>
</evidence>
<dbReference type="Gene3D" id="1.10.510.10">
    <property type="entry name" value="Transferase(Phosphotransferase) domain 1"/>
    <property type="match status" value="1"/>
</dbReference>
<dbReference type="OrthoDB" id="687086at2759"/>
<keyword evidence="3" id="KW-0597">Phosphoprotein</keyword>
<keyword evidence="12" id="KW-0472">Membrane</keyword>
<proteinExistence type="predicted"/>
<reference evidence="18" key="1">
    <citation type="submission" date="2020-07" db="EMBL/GenBank/DDBJ databases">
        <title>Genome sequence and genetic diversity analysis of an under-domesticated orphan crop, white fonio (Digitaria exilis).</title>
        <authorList>
            <person name="Bennetzen J.L."/>
            <person name="Chen S."/>
            <person name="Ma X."/>
            <person name="Wang X."/>
            <person name="Yssel A.E.J."/>
            <person name="Chaluvadi S.R."/>
            <person name="Johnson M."/>
            <person name="Gangashetty P."/>
            <person name="Hamidou F."/>
            <person name="Sanogo M.D."/>
            <person name="Zwaenepoel A."/>
            <person name="Wallace J."/>
            <person name="Van De Peer Y."/>
            <person name="Van Deynze A."/>
        </authorList>
    </citation>
    <scope>NUCLEOTIDE SEQUENCE</scope>
    <source>
        <tissue evidence="18">Leaves</tissue>
    </source>
</reference>
<protein>
    <submittedName>
        <fullName evidence="18">Uncharacterized protein</fullName>
    </submittedName>
</protein>
<keyword evidence="5" id="KW-0812">Transmembrane</keyword>
<keyword evidence="19" id="KW-1185">Reference proteome</keyword>
<dbReference type="PANTHER" id="PTHR27002">
    <property type="entry name" value="RECEPTOR-LIKE SERINE/THREONINE-PROTEIN KINASE SD1-8"/>
    <property type="match status" value="1"/>
</dbReference>
<evidence type="ECO:0000256" key="5">
    <source>
        <dbReference type="ARBA" id="ARBA00022692"/>
    </source>
</evidence>
<organism evidence="18 19">
    <name type="scientific">Digitaria exilis</name>
    <dbReference type="NCBI Taxonomy" id="1010633"/>
    <lineage>
        <taxon>Eukaryota</taxon>
        <taxon>Viridiplantae</taxon>
        <taxon>Streptophyta</taxon>
        <taxon>Embryophyta</taxon>
        <taxon>Tracheophyta</taxon>
        <taxon>Spermatophyta</taxon>
        <taxon>Magnoliopsida</taxon>
        <taxon>Liliopsida</taxon>
        <taxon>Poales</taxon>
        <taxon>Poaceae</taxon>
        <taxon>PACMAD clade</taxon>
        <taxon>Panicoideae</taxon>
        <taxon>Panicodae</taxon>
        <taxon>Paniceae</taxon>
        <taxon>Anthephorinae</taxon>
        <taxon>Digitaria</taxon>
    </lineage>
</organism>
<evidence type="ECO:0000256" key="12">
    <source>
        <dbReference type="ARBA" id="ARBA00023136"/>
    </source>
</evidence>
<evidence type="ECO:0000256" key="15">
    <source>
        <dbReference type="SAM" id="SignalP"/>
    </source>
</evidence>
<dbReference type="PANTHER" id="PTHR27002:SF1050">
    <property type="entry name" value="CYSTEINE-RICH RECEPTOR-LIKE PROTEIN KINASE 5"/>
    <property type="match status" value="1"/>
</dbReference>
<dbReference type="InterPro" id="IPR002902">
    <property type="entry name" value="GNK2"/>
</dbReference>
<dbReference type="GO" id="GO:0005886">
    <property type="term" value="C:plasma membrane"/>
    <property type="evidence" value="ECO:0007669"/>
    <property type="project" value="TreeGrafter"/>
</dbReference>
<feature type="region of interest" description="Disordered" evidence="14">
    <location>
        <begin position="257"/>
        <end position="295"/>
    </location>
</feature>
<dbReference type="InterPro" id="IPR038408">
    <property type="entry name" value="GNK2_sf"/>
</dbReference>
<evidence type="ECO:0000256" key="9">
    <source>
        <dbReference type="ARBA" id="ARBA00022777"/>
    </source>
</evidence>
<keyword evidence="4" id="KW-0808">Transferase</keyword>
<dbReference type="InterPro" id="IPR011009">
    <property type="entry name" value="Kinase-like_dom_sf"/>
</dbReference>
<evidence type="ECO:0000256" key="11">
    <source>
        <dbReference type="ARBA" id="ARBA00022989"/>
    </source>
</evidence>
<evidence type="ECO:0000256" key="1">
    <source>
        <dbReference type="ARBA" id="ARBA00004167"/>
    </source>
</evidence>
<evidence type="ECO:0000256" key="4">
    <source>
        <dbReference type="ARBA" id="ARBA00022679"/>
    </source>
</evidence>
<dbReference type="GO" id="GO:0004674">
    <property type="term" value="F:protein serine/threonine kinase activity"/>
    <property type="evidence" value="ECO:0007669"/>
    <property type="project" value="UniProtKB-KW"/>
</dbReference>
<dbReference type="Gene3D" id="3.30.430.20">
    <property type="entry name" value="Gnk2 domain, C-X8-C-X2-C motif"/>
    <property type="match status" value="2"/>
</dbReference>
<evidence type="ECO:0000313" key="18">
    <source>
        <dbReference type="EMBL" id="KAF8715934.1"/>
    </source>
</evidence>
<dbReference type="Gene3D" id="3.30.200.20">
    <property type="entry name" value="Phosphorylase Kinase, domain 1"/>
    <property type="match status" value="1"/>
</dbReference>
<evidence type="ECO:0000256" key="14">
    <source>
        <dbReference type="SAM" id="MobiDB-lite"/>
    </source>
</evidence>
<comment type="caution">
    <text evidence="18">The sequence shown here is derived from an EMBL/GenBank/DDBJ whole genome shotgun (WGS) entry which is preliminary data.</text>
</comment>
<dbReference type="FunFam" id="3.30.430.20:FF:000002">
    <property type="entry name" value="Cysteine-rich receptor-like protein kinase 10"/>
    <property type="match status" value="1"/>
</dbReference>
<keyword evidence="8" id="KW-0547">Nucleotide-binding</keyword>
<evidence type="ECO:0000256" key="6">
    <source>
        <dbReference type="ARBA" id="ARBA00022729"/>
    </source>
</evidence>
<feature type="chain" id="PRO_5032860048" evidence="15">
    <location>
        <begin position="27"/>
        <end position="573"/>
    </location>
</feature>
<keyword evidence="9" id="KW-0418">Kinase</keyword>
<feature type="domain" description="Protein kinase" evidence="16">
    <location>
        <begin position="312"/>
        <end position="573"/>
    </location>
</feature>
<keyword evidence="10" id="KW-0067">ATP-binding</keyword>
<evidence type="ECO:0000256" key="13">
    <source>
        <dbReference type="ARBA" id="ARBA00023180"/>
    </source>
</evidence>
<feature type="domain" description="Gnk2-homologous" evidence="17">
    <location>
        <begin position="32"/>
        <end position="136"/>
    </location>
</feature>
<evidence type="ECO:0000256" key="3">
    <source>
        <dbReference type="ARBA" id="ARBA00022553"/>
    </source>
</evidence>
<name>A0A835BYB8_9POAL</name>
<keyword evidence="2" id="KW-0723">Serine/threonine-protein kinase</keyword>
<dbReference type="SUPFAM" id="SSF56112">
    <property type="entry name" value="Protein kinase-like (PK-like)"/>
    <property type="match status" value="1"/>
</dbReference>
<dbReference type="Proteomes" id="UP000636709">
    <property type="component" value="Unassembled WGS sequence"/>
</dbReference>
<comment type="subcellular location">
    <subcellularLocation>
        <location evidence="1">Membrane</location>
        <topology evidence="1">Single-pass membrane protein</topology>
    </subcellularLocation>
</comment>
<sequence>MLMHGLLPLGLICYSSLVLLAATANAEDMLRYYITSDCPDDMNYTRGGAFHANLDALLSSLPAAAASSTGFAVNVTGAAPDQAFSLAQCRGDVSAPDCRACLAASGQQMATTKCPGQKSAVLIYEGCLLRYSNASFFGVADTRSESYVCSSWAARAADFSSLLGALMSDLAEKAYGSPRMFAVGAVNHTAYEKVYGMARCTRDLDRDDCHSCLAKAVRMIPDTCPGKSGGRIFYWSCSIRYEVGPFYNIQAAEAAMSPAPAPAPAPGSSGPLINNGRDVPAGSKGYADDEEMRSSGPLQYDLSTLRAATDNFSEANKLGQGGFGPVYKGMLENGQEIAVKRLSEISKQGLVEMENEIVLVGKLQHKNLVRLLGFCIEEKEKLLVYEFLSNKSLDKIIFEASGSDSLIVKGFTLRLYHLLPCRSPRCSGYMAPEYAHHGIFSAKSDIFSYGVLVLEIITGRRAYEDLLKFVSCKLVWWHWSLGSVEQLLDGYPADEPGKQDMLRCIHIGLLCVQEDPELRPSMASVLLMLKHRITTVSAPTKPAFVVLSAETPRVAVREPSSTNEVSVSDLEPR</sequence>
<dbReference type="FunFam" id="3.30.200.20:FF:000142">
    <property type="entry name" value="Cysteine-rich receptor-like protein kinase 10"/>
    <property type="match status" value="1"/>
</dbReference>
<evidence type="ECO:0000259" key="16">
    <source>
        <dbReference type="PROSITE" id="PS50011"/>
    </source>
</evidence>
<dbReference type="PROSITE" id="PS50011">
    <property type="entry name" value="PROTEIN_KINASE_DOM"/>
    <property type="match status" value="1"/>
</dbReference>